<keyword evidence="12 15" id="KW-0472">Membrane</keyword>
<evidence type="ECO:0000256" key="9">
    <source>
        <dbReference type="ARBA" id="ARBA00022989"/>
    </source>
</evidence>
<keyword evidence="10 14" id="KW-0175">Coiled coil</keyword>
<keyword evidence="7" id="KW-0256">Endoplasmic reticulum</keyword>
<comment type="subcellular location">
    <subcellularLocation>
        <location evidence="1">Endoplasmic reticulum membrane</location>
        <topology evidence="1">Multi-pass membrane protein</topology>
    </subcellularLocation>
</comment>
<sequence>MTLADAYGAFVIVGIVTVATLLAELLSYLLVYSTKDYVRACDRVRELNKKLEKEDRKVVSVEKRKSHEKSIDRLEEELKQASQKMDGLKMRSSVLIGLSFLLLYRMVAAAWTGHVVARLPFLPIKIIQALSFRGLQGNDYYQCSFGFIYTLCTMGIKSNIPKLLGFTSPKSILNPSRMAARQQRKVGTD</sequence>
<gene>
    <name evidence="16" type="ORF">BWQ96_02197</name>
</gene>
<keyword evidence="5" id="KW-0107">Calcium channel</keyword>
<dbReference type="EMBL" id="NBIV01000017">
    <property type="protein sequence ID" value="PXF48006.1"/>
    <property type="molecule type" value="Genomic_DNA"/>
</dbReference>
<evidence type="ECO:0000256" key="11">
    <source>
        <dbReference type="ARBA" id="ARBA00023065"/>
    </source>
</evidence>
<evidence type="ECO:0000256" key="2">
    <source>
        <dbReference type="ARBA" id="ARBA00006537"/>
    </source>
</evidence>
<accession>A0A2V3J0R9</accession>
<keyword evidence="4" id="KW-0109">Calcium transport</keyword>
<evidence type="ECO:0000313" key="17">
    <source>
        <dbReference type="Proteomes" id="UP000247409"/>
    </source>
</evidence>
<dbReference type="GO" id="GO:0032469">
    <property type="term" value="P:endoplasmic reticulum calcium ion homeostasis"/>
    <property type="evidence" value="ECO:0007669"/>
    <property type="project" value="InterPro"/>
</dbReference>
<name>A0A2V3J0R9_9FLOR</name>
<evidence type="ECO:0000256" key="3">
    <source>
        <dbReference type="ARBA" id="ARBA00022448"/>
    </source>
</evidence>
<evidence type="ECO:0000256" key="6">
    <source>
        <dbReference type="ARBA" id="ARBA00022692"/>
    </source>
</evidence>
<keyword evidence="9 15" id="KW-1133">Transmembrane helix</keyword>
<dbReference type="AlphaFoldDB" id="A0A2V3J0R9"/>
<protein>
    <submittedName>
        <fullName evidence="16">Calcium load-activated calcium channel</fullName>
    </submittedName>
</protein>
<reference evidence="16 17" key="1">
    <citation type="journal article" date="2018" name="Mol. Biol. Evol.">
        <title>Analysis of the draft genome of the red seaweed Gracilariopsis chorda provides insights into genome size evolution in Rhodophyta.</title>
        <authorList>
            <person name="Lee J."/>
            <person name="Yang E.C."/>
            <person name="Graf L."/>
            <person name="Yang J.H."/>
            <person name="Qiu H."/>
            <person name="Zel Zion U."/>
            <person name="Chan C.X."/>
            <person name="Stephens T.G."/>
            <person name="Weber A.P.M."/>
            <person name="Boo G.H."/>
            <person name="Boo S.M."/>
            <person name="Kim K.M."/>
            <person name="Shin Y."/>
            <person name="Jung M."/>
            <person name="Lee S.J."/>
            <person name="Yim H.S."/>
            <person name="Lee J.H."/>
            <person name="Bhattacharya D."/>
            <person name="Yoon H.S."/>
        </authorList>
    </citation>
    <scope>NUCLEOTIDE SEQUENCE [LARGE SCALE GENOMIC DNA]</scope>
    <source>
        <strain evidence="16 17">SKKU-2015</strain>
        <tissue evidence="16">Whole body</tissue>
    </source>
</reference>
<dbReference type="Pfam" id="PF01956">
    <property type="entry name" value="EMC3_TMCO1"/>
    <property type="match status" value="1"/>
</dbReference>
<evidence type="ECO:0000256" key="14">
    <source>
        <dbReference type="SAM" id="Coils"/>
    </source>
</evidence>
<evidence type="ECO:0000256" key="4">
    <source>
        <dbReference type="ARBA" id="ARBA00022568"/>
    </source>
</evidence>
<dbReference type="GO" id="GO:0005789">
    <property type="term" value="C:endoplasmic reticulum membrane"/>
    <property type="evidence" value="ECO:0007669"/>
    <property type="project" value="UniProtKB-SubCell"/>
</dbReference>
<dbReference type="PANTHER" id="PTHR20917:SF0">
    <property type="entry name" value="CALCIUM LOAD-ACTIVATED CALCIUM CHANNEL"/>
    <property type="match status" value="1"/>
</dbReference>
<feature type="transmembrane region" description="Helical" evidence="15">
    <location>
        <begin position="6"/>
        <end position="31"/>
    </location>
</feature>
<evidence type="ECO:0000256" key="7">
    <source>
        <dbReference type="ARBA" id="ARBA00022824"/>
    </source>
</evidence>
<feature type="coiled-coil region" evidence="14">
    <location>
        <begin position="37"/>
        <end position="91"/>
    </location>
</feature>
<keyword evidence="8" id="KW-0106">Calcium</keyword>
<dbReference type="GO" id="GO:0005262">
    <property type="term" value="F:calcium channel activity"/>
    <property type="evidence" value="ECO:0007669"/>
    <property type="project" value="UniProtKB-KW"/>
</dbReference>
<evidence type="ECO:0000256" key="1">
    <source>
        <dbReference type="ARBA" id="ARBA00004477"/>
    </source>
</evidence>
<evidence type="ECO:0000256" key="15">
    <source>
        <dbReference type="SAM" id="Phobius"/>
    </source>
</evidence>
<evidence type="ECO:0000256" key="8">
    <source>
        <dbReference type="ARBA" id="ARBA00022837"/>
    </source>
</evidence>
<evidence type="ECO:0000256" key="10">
    <source>
        <dbReference type="ARBA" id="ARBA00023054"/>
    </source>
</evidence>
<proteinExistence type="inferred from homology"/>
<dbReference type="OrthoDB" id="342726at2759"/>
<evidence type="ECO:0000256" key="12">
    <source>
        <dbReference type="ARBA" id="ARBA00023136"/>
    </source>
</evidence>
<organism evidence="16 17">
    <name type="scientific">Gracilariopsis chorda</name>
    <dbReference type="NCBI Taxonomy" id="448386"/>
    <lineage>
        <taxon>Eukaryota</taxon>
        <taxon>Rhodophyta</taxon>
        <taxon>Florideophyceae</taxon>
        <taxon>Rhodymeniophycidae</taxon>
        <taxon>Gracilariales</taxon>
        <taxon>Gracilariaceae</taxon>
        <taxon>Gracilariopsis</taxon>
    </lineage>
</organism>
<dbReference type="SMART" id="SM01415">
    <property type="entry name" value="DUF106"/>
    <property type="match status" value="1"/>
</dbReference>
<evidence type="ECO:0000256" key="5">
    <source>
        <dbReference type="ARBA" id="ARBA00022673"/>
    </source>
</evidence>
<keyword evidence="13" id="KW-0407">Ion channel</keyword>
<dbReference type="InterPro" id="IPR002809">
    <property type="entry name" value="EMC3/TMCO1"/>
</dbReference>
<comment type="caution">
    <text evidence="16">The sequence shown here is derived from an EMBL/GenBank/DDBJ whole genome shotgun (WGS) entry which is preliminary data.</text>
</comment>
<evidence type="ECO:0000256" key="13">
    <source>
        <dbReference type="ARBA" id="ARBA00023303"/>
    </source>
</evidence>
<dbReference type="InterPro" id="IPR008559">
    <property type="entry name" value="TMCO1"/>
</dbReference>
<dbReference type="PANTHER" id="PTHR20917">
    <property type="entry name" value="PNAS-RELATED"/>
    <property type="match status" value="1"/>
</dbReference>
<feature type="transmembrane region" description="Helical" evidence="15">
    <location>
        <begin position="94"/>
        <end position="117"/>
    </location>
</feature>
<keyword evidence="17" id="KW-1185">Reference proteome</keyword>
<keyword evidence="6 15" id="KW-0812">Transmembrane</keyword>
<evidence type="ECO:0000313" key="16">
    <source>
        <dbReference type="EMBL" id="PXF48006.1"/>
    </source>
</evidence>
<keyword evidence="11" id="KW-0406">Ion transport</keyword>
<comment type="similarity">
    <text evidence="2">Belongs to the TMCO1 family.</text>
</comment>
<dbReference type="Proteomes" id="UP000247409">
    <property type="component" value="Unassembled WGS sequence"/>
</dbReference>
<keyword evidence="3" id="KW-0813">Transport</keyword>
<dbReference type="STRING" id="448386.A0A2V3J0R9"/>